<dbReference type="Pfam" id="PF01648">
    <property type="entry name" value="ACPS"/>
    <property type="match status" value="1"/>
</dbReference>
<organism evidence="5 6">
    <name type="scientific">Lepraria neglecta</name>
    <dbReference type="NCBI Taxonomy" id="209136"/>
    <lineage>
        <taxon>Eukaryota</taxon>
        <taxon>Fungi</taxon>
        <taxon>Dikarya</taxon>
        <taxon>Ascomycota</taxon>
        <taxon>Pezizomycotina</taxon>
        <taxon>Lecanoromycetes</taxon>
        <taxon>OSLEUM clade</taxon>
        <taxon>Lecanoromycetidae</taxon>
        <taxon>Lecanorales</taxon>
        <taxon>Lecanorineae</taxon>
        <taxon>Stereocaulaceae</taxon>
        <taxon>Lepraria</taxon>
    </lineage>
</organism>
<dbReference type="GO" id="GO:0000287">
    <property type="term" value="F:magnesium ion binding"/>
    <property type="evidence" value="ECO:0007669"/>
    <property type="project" value="InterPro"/>
</dbReference>
<dbReference type="InterPro" id="IPR050559">
    <property type="entry name" value="P-Pant_transferase_sf"/>
</dbReference>
<dbReference type="SUPFAM" id="SSF56214">
    <property type="entry name" value="4'-phosphopantetheinyl transferase"/>
    <property type="match status" value="2"/>
</dbReference>
<dbReference type="PANTHER" id="PTHR12215:SF10">
    <property type="entry name" value="L-AMINOADIPATE-SEMIALDEHYDE DEHYDROGENASE-PHOSPHOPANTETHEINYL TRANSFERASE"/>
    <property type="match status" value="1"/>
</dbReference>
<evidence type="ECO:0000313" key="6">
    <source>
        <dbReference type="Proteomes" id="UP001276659"/>
    </source>
</evidence>
<evidence type="ECO:0000313" key="5">
    <source>
        <dbReference type="EMBL" id="KAK3167794.1"/>
    </source>
</evidence>
<feature type="domain" description="4'-phosphopantetheinyl transferase N-terminal" evidence="4">
    <location>
        <begin position="91"/>
        <end position="180"/>
    </location>
</feature>
<reference evidence="5" key="1">
    <citation type="submission" date="2022-11" db="EMBL/GenBank/DDBJ databases">
        <title>Chromosomal genome sequence assembly and mating type (MAT) locus characterization of the leprose asexual lichenized fungus Lepraria neglecta (Nyl.) Erichsen.</title>
        <authorList>
            <person name="Allen J.L."/>
            <person name="Pfeffer B."/>
        </authorList>
    </citation>
    <scope>NUCLEOTIDE SEQUENCE</scope>
    <source>
        <strain evidence="5">Allen 5258</strain>
    </source>
</reference>
<dbReference type="PANTHER" id="PTHR12215">
    <property type="entry name" value="PHOSPHOPANTETHEINE TRANSFERASE"/>
    <property type="match status" value="1"/>
</dbReference>
<feature type="domain" description="4'-phosphopantetheinyl transferase" evidence="3">
    <location>
        <begin position="187"/>
        <end position="291"/>
    </location>
</feature>
<accession>A0AAD9YXH4</accession>
<dbReference type="GO" id="GO:0008897">
    <property type="term" value="F:holo-[acyl-carrier-protein] synthase activity"/>
    <property type="evidence" value="ECO:0007669"/>
    <property type="project" value="UniProtKB-EC"/>
</dbReference>
<dbReference type="GO" id="GO:0019878">
    <property type="term" value="P:lysine biosynthetic process via aminoadipic acid"/>
    <property type="evidence" value="ECO:0007669"/>
    <property type="project" value="TreeGrafter"/>
</dbReference>
<protein>
    <recommendedName>
        <fullName evidence="1">holo-[acyl-carrier-protein] synthase</fullName>
        <ecNumber evidence="1">2.7.8.7</ecNumber>
    </recommendedName>
</protein>
<sequence length="350" mass="40107">MPTTVSDWMNVSLRTESQLVEFQVKYFFKHHAKGLLRLATDQREHITFPTAMNNLEVFRWLLDVQAIWPIDETQGTPLTAREATAQWANGKEAQHALNLLTAEERAKVLRFYRPNDAKLSLGSCLLKHRAITSKCRVSWSEVIISEDSNRKPCYKPPKPDGQPLEFNVSHHGTLVALVGCRGNEVKLGVDIVRMNWDKDYATVMREGFQVWANTYEAVFSKREIKDIADYVAPKHVDPQEMIKSKLRHFYAHWCLKEAYVKMTGEALLASWLKDLEFRNVQVPSPSAQKANDWGQTCGNVEIWFHGNRVNDVQLEIQAFRDDYMIATASSSVDSSLSAFKELDLDKDVYP</sequence>
<comment type="caution">
    <text evidence="5">The sequence shown here is derived from an EMBL/GenBank/DDBJ whole genome shotgun (WGS) entry which is preliminary data.</text>
</comment>
<evidence type="ECO:0000256" key="1">
    <source>
        <dbReference type="ARBA" id="ARBA00013172"/>
    </source>
</evidence>
<dbReference type="EC" id="2.7.8.7" evidence="1"/>
<evidence type="ECO:0000256" key="2">
    <source>
        <dbReference type="ARBA" id="ARBA00022679"/>
    </source>
</evidence>
<dbReference type="InterPro" id="IPR055066">
    <property type="entry name" value="AASDHPPT_N"/>
</dbReference>
<evidence type="ECO:0000259" key="3">
    <source>
        <dbReference type="Pfam" id="PF01648"/>
    </source>
</evidence>
<dbReference type="EMBL" id="JASNWA010000010">
    <property type="protein sequence ID" value="KAK3167794.1"/>
    <property type="molecule type" value="Genomic_DNA"/>
</dbReference>
<keyword evidence="2" id="KW-0808">Transferase</keyword>
<dbReference type="Proteomes" id="UP001276659">
    <property type="component" value="Unassembled WGS sequence"/>
</dbReference>
<dbReference type="GO" id="GO:0005829">
    <property type="term" value="C:cytosol"/>
    <property type="evidence" value="ECO:0007669"/>
    <property type="project" value="TreeGrafter"/>
</dbReference>
<dbReference type="InterPro" id="IPR008278">
    <property type="entry name" value="4-PPantetheinyl_Trfase_dom"/>
</dbReference>
<dbReference type="Gene3D" id="3.90.470.20">
    <property type="entry name" value="4'-phosphopantetheinyl transferase domain"/>
    <property type="match status" value="2"/>
</dbReference>
<dbReference type="Pfam" id="PF22624">
    <property type="entry name" value="AASDHPPT_N"/>
    <property type="match status" value="1"/>
</dbReference>
<gene>
    <name evidence="5" type="ORF">OEA41_004240</name>
</gene>
<name>A0AAD9YXH4_9LECA</name>
<keyword evidence="6" id="KW-1185">Reference proteome</keyword>
<dbReference type="AlphaFoldDB" id="A0AAD9YXH4"/>
<proteinExistence type="predicted"/>
<evidence type="ECO:0000259" key="4">
    <source>
        <dbReference type="Pfam" id="PF22624"/>
    </source>
</evidence>
<dbReference type="InterPro" id="IPR037143">
    <property type="entry name" value="4-PPantetheinyl_Trfase_dom_sf"/>
</dbReference>